<dbReference type="AlphaFoldDB" id="A0A0K0DQ23"/>
<reference evidence="1" key="1">
    <citation type="submission" date="2012-09" db="EMBL/GenBank/DDBJ databases">
        <authorList>
            <person name="Martin A.A."/>
        </authorList>
    </citation>
    <scope>NUCLEOTIDE SEQUENCE</scope>
</reference>
<name>A0A0K0DQ23_ANGCA</name>
<sequence length="29" mass="3247">MPAVIVLGGQEGKQYEVSVVLRPKELHRL</sequence>
<evidence type="ECO:0000313" key="1">
    <source>
        <dbReference type="Proteomes" id="UP000035642"/>
    </source>
</evidence>
<reference evidence="2" key="2">
    <citation type="submission" date="2017-02" db="UniProtKB">
        <authorList>
            <consortium name="WormBaseParasite"/>
        </authorList>
    </citation>
    <scope>IDENTIFICATION</scope>
</reference>
<accession>A0A0K0DQ23</accession>
<organism evidence="1 2">
    <name type="scientific">Angiostrongylus cantonensis</name>
    <name type="common">Rat lungworm</name>
    <dbReference type="NCBI Taxonomy" id="6313"/>
    <lineage>
        <taxon>Eukaryota</taxon>
        <taxon>Metazoa</taxon>
        <taxon>Ecdysozoa</taxon>
        <taxon>Nematoda</taxon>
        <taxon>Chromadorea</taxon>
        <taxon>Rhabditida</taxon>
        <taxon>Rhabditina</taxon>
        <taxon>Rhabditomorpha</taxon>
        <taxon>Strongyloidea</taxon>
        <taxon>Metastrongylidae</taxon>
        <taxon>Angiostrongylus</taxon>
    </lineage>
</organism>
<proteinExistence type="predicted"/>
<dbReference type="WBParaSite" id="ACAC_0001386201-mRNA-1">
    <property type="protein sequence ID" value="ACAC_0001386201-mRNA-1"/>
    <property type="gene ID" value="ACAC_0001386201"/>
</dbReference>
<keyword evidence="1" id="KW-1185">Reference proteome</keyword>
<evidence type="ECO:0000313" key="2">
    <source>
        <dbReference type="WBParaSite" id="ACAC_0001386201-mRNA-1"/>
    </source>
</evidence>
<protein>
    <submittedName>
        <fullName evidence="2">GARS_N domain-containing protein</fullName>
    </submittedName>
</protein>
<dbReference type="Proteomes" id="UP000035642">
    <property type="component" value="Unassembled WGS sequence"/>
</dbReference>